<evidence type="ECO:0000256" key="5">
    <source>
        <dbReference type="ARBA" id="ARBA00022840"/>
    </source>
</evidence>
<comment type="similarity">
    <text evidence="1">Belongs to the folylpolyglutamate synthase family.</text>
</comment>
<organism evidence="8 9">
    <name type="scientific">Halobium palmae</name>
    <dbReference type="NCBI Taxonomy" id="1776492"/>
    <lineage>
        <taxon>Archaea</taxon>
        <taxon>Methanobacteriati</taxon>
        <taxon>Methanobacteriota</taxon>
        <taxon>Stenosarchaea group</taxon>
        <taxon>Halobacteria</taxon>
        <taxon>Halobacteriales</taxon>
        <taxon>Haloferacaceae</taxon>
        <taxon>Halobium</taxon>
    </lineage>
</organism>
<evidence type="ECO:0000256" key="4">
    <source>
        <dbReference type="ARBA" id="ARBA00022741"/>
    </source>
</evidence>
<dbReference type="InterPro" id="IPR004101">
    <property type="entry name" value="Mur_ligase_C"/>
</dbReference>
<dbReference type="InterPro" id="IPR011005">
    <property type="entry name" value="Dihydropteroate_synth-like_sf"/>
</dbReference>
<dbReference type="PANTHER" id="PTHR11136">
    <property type="entry name" value="FOLYLPOLYGLUTAMATE SYNTHASE-RELATED"/>
    <property type="match status" value="1"/>
</dbReference>
<dbReference type="GO" id="GO:0005524">
    <property type="term" value="F:ATP binding"/>
    <property type="evidence" value="ECO:0007669"/>
    <property type="project" value="UniProtKB-KW"/>
</dbReference>
<keyword evidence="3" id="KW-0479">Metal-binding</keyword>
<dbReference type="InterPro" id="IPR001645">
    <property type="entry name" value="Folylpolyglutamate_synth"/>
</dbReference>
<dbReference type="GO" id="GO:0016874">
    <property type="term" value="F:ligase activity"/>
    <property type="evidence" value="ECO:0007669"/>
    <property type="project" value="UniProtKB-KW"/>
</dbReference>
<dbReference type="GO" id="GO:0046872">
    <property type="term" value="F:metal ion binding"/>
    <property type="evidence" value="ECO:0007669"/>
    <property type="project" value="UniProtKB-KW"/>
</dbReference>
<name>A0ABD5S384_9EURY</name>
<dbReference type="PROSITE" id="PS00792">
    <property type="entry name" value="DHPS_1"/>
    <property type="match status" value="1"/>
</dbReference>
<dbReference type="InterPro" id="IPR000489">
    <property type="entry name" value="Pterin-binding_dom"/>
</dbReference>
<dbReference type="InterPro" id="IPR036565">
    <property type="entry name" value="Mur-like_cat_sf"/>
</dbReference>
<gene>
    <name evidence="8" type="ORF">ACFQE1_16900</name>
</gene>
<evidence type="ECO:0000259" key="7">
    <source>
        <dbReference type="PROSITE" id="PS50972"/>
    </source>
</evidence>
<sequence>MTVGSDGLASPTEEAVTVDGADWSLETRLSLLGRHQALNAGIAATLARQVASVDEDVLERGLRRAHWPGRFEIVSTEPRVVLDGAHNPDACSKLASLVDRYEYENLHLVFGAMRDKDHTAMLDHLRPFDSVTFCRPDVDRAENPDTFEHLVREEEEDCRVETADAVLDAVDRTVRRASPDDFVLVTGSLYTVGEARDRWTRTLLPNRTTSERDLRDALSRSQVPDVQASELTDDVHRITIKTTCRPARAKRLVELTFSVGGTAASSGLERLHQHVDVVLNGSRAQFRDLVERLDGSGGELGGIASQLRAVLDRDGRSRRGAFLPDDGPAVMGILNVTPDSFHDGGEYERTDAAVERGETLLADGADVLD</sequence>
<protein>
    <submittedName>
        <fullName evidence="8">Glutamate ligase domain-containing protein</fullName>
    </submittedName>
</protein>
<dbReference type="Gene3D" id="3.90.190.20">
    <property type="entry name" value="Mur ligase, C-terminal domain"/>
    <property type="match status" value="1"/>
</dbReference>
<proteinExistence type="inferred from homology"/>
<dbReference type="Proteomes" id="UP001596328">
    <property type="component" value="Unassembled WGS sequence"/>
</dbReference>
<keyword evidence="5" id="KW-0067">ATP-binding</keyword>
<dbReference type="SUPFAM" id="SSF53623">
    <property type="entry name" value="MurD-like peptide ligases, catalytic domain"/>
    <property type="match status" value="1"/>
</dbReference>
<evidence type="ECO:0000313" key="9">
    <source>
        <dbReference type="Proteomes" id="UP001596328"/>
    </source>
</evidence>
<keyword evidence="9" id="KW-1185">Reference proteome</keyword>
<dbReference type="Gene3D" id="3.20.20.20">
    <property type="entry name" value="Dihydropteroate synthase-like"/>
    <property type="match status" value="1"/>
</dbReference>
<feature type="non-terminal residue" evidence="8">
    <location>
        <position position="369"/>
    </location>
</feature>
<evidence type="ECO:0000313" key="8">
    <source>
        <dbReference type="EMBL" id="MFC6726010.1"/>
    </source>
</evidence>
<dbReference type="AlphaFoldDB" id="A0ABD5S384"/>
<dbReference type="PANTHER" id="PTHR11136:SF0">
    <property type="entry name" value="DIHYDROFOLATE SYNTHETASE-RELATED"/>
    <property type="match status" value="1"/>
</dbReference>
<reference evidence="8 9" key="1">
    <citation type="journal article" date="2019" name="Int. J. Syst. Evol. Microbiol.">
        <title>The Global Catalogue of Microorganisms (GCM) 10K type strain sequencing project: providing services to taxonomists for standard genome sequencing and annotation.</title>
        <authorList>
            <consortium name="The Broad Institute Genomics Platform"/>
            <consortium name="The Broad Institute Genome Sequencing Center for Infectious Disease"/>
            <person name="Wu L."/>
            <person name="Ma J."/>
        </authorList>
    </citation>
    <scope>NUCLEOTIDE SEQUENCE [LARGE SCALE GENOMIC DNA]</scope>
    <source>
        <strain evidence="8 9">NBRC 111368</strain>
    </source>
</reference>
<comment type="caution">
    <text evidence="8">The sequence shown here is derived from an EMBL/GenBank/DDBJ whole genome shotgun (WGS) entry which is preliminary data.</text>
</comment>
<dbReference type="Gene3D" id="3.40.1190.10">
    <property type="entry name" value="Mur-like, catalytic domain"/>
    <property type="match status" value="1"/>
</dbReference>
<dbReference type="EMBL" id="JBHSWU010000834">
    <property type="protein sequence ID" value="MFC6726010.1"/>
    <property type="molecule type" value="Genomic_DNA"/>
</dbReference>
<keyword evidence="4" id="KW-0547">Nucleotide-binding</keyword>
<dbReference type="Pfam" id="PF02875">
    <property type="entry name" value="Mur_ligase_C"/>
    <property type="match status" value="1"/>
</dbReference>
<evidence type="ECO:0000256" key="6">
    <source>
        <dbReference type="ARBA" id="ARBA00022842"/>
    </source>
</evidence>
<accession>A0ABD5S384</accession>
<dbReference type="SUPFAM" id="SSF51717">
    <property type="entry name" value="Dihydropteroate synthetase-like"/>
    <property type="match status" value="1"/>
</dbReference>
<keyword evidence="2 8" id="KW-0436">Ligase</keyword>
<keyword evidence="6" id="KW-0460">Magnesium</keyword>
<dbReference type="SUPFAM" id="SSF53244">
    <property type="entry name" value="MurD-like peptide ligases, peptide-binding domain"/>
    <property type="match status" value="1"/>
</dbReference>
<dbReference type="Pfam" id="PF00809">
    <property type="entry name" value="Pterin_bind"/>
    <property type="match status" value="1"/>
</dbReference>
<feature type="domain" description="Pterin-binding" evidence="7">
    <location>
        <begin position="328"/>
        <end position="369"/>
    </location>
</feature>
<evidence type="ECO:0000256" key="1">
    <source>
        <dbReference type="ARBA" id="ARBA00008276"/>
    </source>
</evidence>
<dbReference type="PROSITE" id="PS50972">
    <property type="entry name" value="PTERIN_BINDING"/>
    <property type="match status" value="1"/>
</dbReference>
<evidence type="ECO:0000256" key="2">
    <source>
        <dbReference type="ARBA" id="ARBA00022598"/>
    </source>
</evidence>
<evidence type="ECO:0000256" key="3">
    <source>
        <dbReference type="ARBA" id="ARBA00022723"/>
    </source>
</evidence>
<dbReference type="InterPro" id="IPR036615">
    <property type="entry name" value="Mur_ligase_C_dom_sf"/>
</dbReference>